<dbReference type="AlphaFoldDB" id="Q01QQ1"/>
<dbReference type="eggNOG" id="COG3415">
    <property type="taxonomic scope" value="Bacteria"/>
</dbReference>
<dbReference type="Pfam" id="PF13592">
    <property type="entry name" value="HTH_33"/>
    <property type="match status" value="1"/>
</dbReference>
<dbReference type="HOGENOM" id="CLU_056788_4_2_0"/>
<dbReference type="EMBL" id="CP000473">
    <property type="protein sequence ID" value="ABJ88019.1"/>
    <property type="molecule type" value="Genomic_DNA"/>
</dbReference>
<feature type="domain" description="HTH cro/C1-type" evidence="1">
    <location>
        <begin position="28"/>
        <end position="48"/>
    </location>
</feature>
<dbReference type="SUPFAM" id="SSF46689">
    <property type="entry name" value="Homeodomain-like"/>
    <property type="match status" value="1"/>
</dbReference>
<dbReference type="Gene3D" id="1.10.1270.10">
    <property type="entry name" value="TrpR-like"/>
    <property type="match status" value="1"/>
</dbReference>
<dbReference type="Pfam" id="PF13551">
    <property type="entry name" value="HTH_29"/>
    <property type="match status" value="1"/>
</dbReference>
<dbReference type="InParanoid" id="Q01QQ1"/>
<evidence type="ECO:0000259" key="1">
    <source>
        <dbReference type="PROSITE" id="PS50943"/>
    </source>
</evidence>
<accession>Q01QQ1</accession>
<protein>
    <submittedName>
        <fullName evidence="2">Transposase and inactivated derivatives-like protein</fullName>
    </submittedName>
</protein>
<dbReference type="KEGG" id="sus:Acid_7107"/>
<gene>
    <name evidence="2" type="ordered locus">Acid_7107</name>
</gene>
<dbReference type="CDD" id="cd00093">
    <property type="entry name" value="HTH_XRE"/>
    <property type="match status" value="1"/>
</dbReference>
<dbReference type="InterPro" id="IPR025959">
    <property type="entry name" value="Winged_HTH_dom"/>
</dbReference>
<dbReference type="InterPro" id="IPR009057">
    <property type="entry name" value="Homeodomain-like_sf"/>
</dbReference>
<organism evidence="2">
    <name type="scientific">Solibacter usitatus (strain Ellin6076)</name>
    <dbReference type="NCBI Taxonomy" id="234267"/>
    <lineage>
        <taxon>Bacteria</taxon>
        <taxon>Pseudomonadati</taxon>
        <taxon>Acidobacteriota</taxon>
        <taxon>Terriglobia</taxon>
        <taxon>Bryobacterales</taxon>
        <taxon>Solibacteraceae</taxon>
        <taxon>Candidatus Solibacter</taxon>
    </lineage>
</organism>
<dbReference type="InterPro" id="IPR038116">
    <property type="entry name" value="TrpR-like_sf"/>
</dbReference>
<name>Q01QQ1_SOLUE</name>
<dbReference type="InterPro" id="IPR001387">
    <property type="entry name" value="Cro/C1-type_HTH"/>
</dbReference>
<proteinExistence type="predicted"/>
<dbReference type="PROSITE" id="PS50943">
    <property type="entry name" value="HTH_CROC1"/>
    <property type="match status" value="1"/>
</dbReference>
<dbReference type="STRING" id="234267.Acid_7107"/>
<evidence type="ECO:0000313" key="2">
    <source>
        <dbReference type="EMBL" id="ABJ88019.1"/>
    </source>
</evidence>
<sequence length="159" mass="17905">MDTAAQGILNRDEMESRRLLAAQDLQTGLTQSQVARKFGVSRTTASRWNRSLSGNGVEALRKRRAPGRPSRLTADQLKILTETYQAGPRASGFDTDRWTTARFADAIFALFGVRYDPDHAGRIMHRLGLRERRRSKRMPEVYTFTLPTVELPEVQSGVA</sequence>
<reference evidence="2" key="1">
    <citation type="submission" date="2006-10" db="EMBL/GenBank/DDBJ databases">
        <title>Complete sequence of Solibacter usitatus Ellin6076.</title>
        <authorList>
            <consortium name="US DOE Joint Genome Institute"/>
            <person name="Copeland A."/>
            <person name="Lucas S."/>
            <person name="Lapidus A."/>
            <person name="Barry K."/>
            <person name="Detter J.C."/>
            <person name="Glavina del Rio T."/>
            <person name="Hammon N."/>
            <person name="Israni S."/>
            <person name="Dalin E."/>
            <person name="Tice H."/>
            <person name="Pitluck S."/>
            <person name="Thompson L.S."/>
            <person name="Brettin T."/>
            <person name="Bruce D."/>
            <person name="Han C."/>
            <person name="Tapia R."/>
            <person name="Gilna P."/>
            <person name="Schmutz J."/>
            <person name="Larimer F."/>
            <person name="Land M."/>
            <person name="Hauser L."/>
            <person name="Kyrpides N."/>
            <person name="Mikhailova N."/>
            <person name="Janssen P.H."/>
            <person name="Kuske C.R."/>
            <person name="Richardson P."/>
        </authorList>
    </citation>
    <scope>NUCLEOTIDE SEQUENCE</scope>
    <source>
        <strain evidence="2">Ellin6076</strain>
    </source>
</reference>